<gene>
    <name evidence="2" type="ORF">M5D96_013637</name>
</gene>
<dbReference type="Proteomes" id="UP001059596">
    <property type="component" value="Unassembled WGS sequence"/>
</dbReference>
<sequence>MLRSRSSNVQTTTFGYTFVAVWVHFATIIWFGFDNNAERLFRCALLRSDATTLSAEYDAVLSALFGVGLSSVF</sequence>
<accession>A0A9Q0BIN6</accession>
<dbReference type="EMBL" id="JAMKOV010000117">
    <property type="protein sequence ID" value="KAI8033607.1"/>
    <property type="molecule type" value="Genomic_DNA"/>
</dbReference>
<evidence type="ECO:0000256" key="1">
    <source>
        <dbReference type="SAM" id="Phobius"/>
    </source>
</evidence>
<reference evidence="2" key="1">
    <citation type="journal article" date="2023" name="Genome Biol. Evol.">
        <title>Long-read-based Genome Assembly of Drosophila gunungcola Reveals Fewer Chemosensory Genes in Flower-breeding Species.</title>
        <authorList>
            <person name="Negi A."/>
            <person name="Liao B.Y."/>
            <person name="Yeh S.D."/>
        </authorList>
    </citation>
    <scope>NUCLEOTIDE SEQUENCE</scope>
    <source>
        <strain evidence="2">Sukarami</strain>
    </source>
</reference>
<comment type="caution">
    <text evidence="2">The sequence shown here is derived from an EMBL/GenBank/DDBJ whole genome shotgun (WGS) entry which is preliminary data.</text>
</comment>
<evidence type="ECO:0000313" key="3">
    <source>
        <dbReference type="Proteomes" id="UP001059596"/>
    </source>
</evidence>
<feature type="transmembrane region" description="Helical" evidence="1">
    <location>
        <begin position="12"/>
        <end position="33"/>
    </location>
</feature>
<feature type="non-terminal residue" evidence="2">
    <location>
        <position position="1"/>
    </location>
</feature>
<keyword evidence="1" id="KW-0812">Transmembrane</keyword>
<keyword evidence="3" id="KW-1185">Reference proteome</keyword>
<organism evidence="2 3">
    <name type="scientific">Drosophila gunungcola</name>
    <name type="common">fruit fly</name>
    <dbReference type="NCBI Taxonomy" id="103775"/>
    <lineage>
        <taxon>Eukaryota</taxon>
        <taxon>Metazoa</taxon>
        <taxon>Ecdysozoa</taxon>
        <taxon>Arthropoda</taxon>
        <taxon>Hexapoda</taxon>
        <taxon>Insecta</taxon>
        <taxon>Pterygota</taxon>
        <taxon>Neoptera</taxon>
        <taxon>Endopterygota</taxon>
        <taxon>Diptera</taxon>
        <taxon>Brachycera</taxon>
        <taxon>Muscomorpha</taxon>
        <taxon>Ephydroidea</taxon>
        <taxon>Drosophilidae</taxon>
        <taxon>Drosophila</taxon>
        <taxon>Sophophora</taxon>
    </lineage>
</organism>
<protein>
    <submittedName>
        <fullName evidence="2">Uncharacterized protein</fullName>
    </submittedName>
</protein>
<keyword evidence="1" id="KW-0472">Membrane</keyword>
<evidence type="ECO:0000313" key="2">
    <source>
        <dbReference type="EMBL" id="KAI8033607.1"/>
    </source>
</evidence>
<keyword evidence="1" id="KW-1133">Transmembrane helix</keyword>
<dbReference type="AlphaFoldDB" id="A0A9Q0BIN6"/>
<name>A0A9Q0BIN6_9MUSC</name>
<proteinExistence type="predicted"/>